<name>A0A3G2R6J2_9FIRM</name>
<dbReference type="Gene3D" id="3.30.1490.300">
    <property type="match status" value="1"/>
</dbReference>
<dbReference type="NCBIfam" id="TIGR01175">
    <property type="entry name" value="pilM"/>
    <property type="match status" value="1"/>
</dbReference>
<dbReference type="InterPro" id="IPR050696">
    <property type="entry name" value="FtsA/MreB"/>
</dbReference>
<dbReference type="GO" id="GO:0051301">
    <property type="term" value="P:cell division"/>
    <property type="evidence" value="ECO:0007669"/>
    <property type="project" value="InterPro"/>
</dbReference>
<dbReference type="EMBL" id="CP033169">
    <property type="protein sequence ID" value="AYO30718.1"/>
    <property type="molecule type" value="Genomic_DNA"/>
</dbReference>
<dbReference type="CDD" id="cd24049">
    <property type="entry name" value="ASKHA_NBD_PilM"/>
    <property type="match status" value="1"/>
</dbReference>
<sequence>MFGAGNKILGLDIGSSNIKWTVYSEAKNMPTIYNWGLEETPLGAVRNGRILEKQSLLDKLREVIVNNRIKVAKASITLACPEMVIRTVDVPKLKQKEIQNVVKYEAEQFIPGNSDEYIVDYKILGEIKENQNDLFKVLVAAVPSGIIQNYIELLENLSINPRAIDFFSNSTCRFLNNFLRDVKDKNYVLIDVGASNTIITIAEQGVPVLTRLVQIGSEEIARTIANSFNLTLEDGEKYMKTHGRVFFDNEQPEDKFLWEMMTSIMPTVELLLKNIFQSVEFYKSKTQKSIETVLMTGGGSYLKHIDKYFAQQLSMNILPLKGIFPVKIKNNIPEDIINLFCNVLGLAFREEE</sequence>
<dbReference type="KEGG" id="bacg:D2962_08900"/>
<protein>
    <submittedName>
        <fullName evidence="2">Type IV pilus assembly protein PilM</fullName>
    </submittedName>
</protein>
<dbReference type="InterPro" id="IPR003494">
    <property type="entry name" value="SHS2_FtsA"/>
</dbReference>
<dbReference type="Pfam" id="PF11104">
    <property type="entry name" value="PilM_2"/>
    <property type="match status" value="1"/>
</dbReference>
<dbReference type="SMART" id="SM00842">
    <property type="entry name" value="FtsA"/>
    <property type="match status" value="1"/>
</dbReference>
<dbReference type="InterPro" id="IPR043129">
    <property type="entry name" value="ATPase_NBD"/>
</dbReference>
<evidence type="ECO:0000313" key="3">
    <source>
        <dbReference type="Proteomes" id="UP000280960"/>
    </source>
</evidence>
<dbReference type="Gene3D" id="3.30.420.40">
    <property type="match status" value="2"/>
</dbReference>
<dbReference type="SUPFAM" id="SSF53067">
    <property type="entry name" value="Actin-like ATPase domain"/>
    <property type="match status" value="2"/>
</dbReference>
<proteinExistence type="predicted"/>
<dbReference type="PANTHER" id="PTHR32432">
    <property type="entry name" value="CELL DIVISION PROTEIN FTSA-RELATED"/>
    <property type="match status" value="1"/>
</dbReference>
<dbReference type="PANTHER" id="PTHR32432:SF3">
    <property type="entry name" value="ETHANOLAMINE UTILIZATION PROTEIN EUTJ"/>
    <property type="match status" value="1"/>
</dbReference>
<evidence type="ECO:0000259" key="1">
    <source>
        <dbReference type="SMART" id="SM00842"/>
    </source>
</evidence>
<gene>
    <name evidence="2" type="primary">pilM</name>
    <name evidence="2" type="ORF">D2962_08900</name>
</gene>
<keyword evidence="3" id="KW-1185">Reference proteome</keyword>
<organism evidence="2 3">
    <name type="scientific">Biomaibacter acetigenes</name>
    <dbReference type="NCBI Taxonomy" id="2316383"/>
    <lineage>
        <taxon>Bacteria</taxon>
        <taxon>Bacillati</taxon>
        <taxon>Bacillota</taxon>
        <taxon>Clostridia</taxon>
        <taxon>Thermosediminibacterales</taxon>
        <taxon>Tepidanaerobacteraceae</taxon>
        <taxon>Biomaibacter</taxon>
    </lineage>
</organism>
<feature type="domain" description="SHS2" evidence="1">
    <location>
        <begin position="8"/>
        <end position="171"/>
    </location>
</feature>
<dbReference type="RefSeq" id="WP_122014771.1">
    <property type="nucleotide sequence ID" value="NZ_CP033169.1"/>
</dbReference>
<accession>A0A3G2R6J2</accession>
<dbReference type="InterPro" id="IPR005883">
    <property type="entry name" value="PilM"/>
</dbReference>
<dbReference type="Proteomes" id="UP000280960">
    <property type="component" value="Chromosome"/>
</dbReference>
<dbReference type="AlphaFoldDB" id="A0A3G2R6J2"/>
<reference evidence="2 3" key="1">
    <citation type="submission" date="2018-10" db="EMBL/GenBank/DDBJ databases">
        <authorList>
            <person name="Zhang X."/>
        </authorList>
    </citation>
    <scope>NUCLEOTIDE SEQUENCE [LARGE SCALE GENOMIC DNA]</scope>
    <source>
        <strain evidence="2 3">SK-G1</strain>
    </source>
</reference>
<dbReference type="PIRSF" id="PIRSF019169">
    <property type="entry name" value="PilM"/>
    <property type="match status" value="1"/>
</dbReference>
<evidence type="ECO:0000313" key="2">
    <source>
        <dbReference type="EMBL" id="AYO30718.1"/>
    </source>
</evidence>